<dbReference type="eggNOG" id="KOG4193">
    <property type="taxonomic scope" value="Eukaryota"/>
</dbReference>
<dbReference type="OrthoDB" id="1100386at2759"/>
<comment type="subcellular location">
    <subcellularLocation>
        <location evidence="1">Membrane</location>
        <topology evidence="1">Multi-pass membrane protein</topology>
    </subcellularLocation>
</comment>
<dbReference type="CTD" id="6753410"/>
<dbReference type="InParanoid" id="B3RTN9"/>
<gene>
    <name evidence="7" type="ORF">TRIADDRAFT_24542</name>
</gene>
<feature type="transmembrane region" description="Helical" evidence="5">
    <location>
        <begin position="81"/>
        <end position="107"/>
    </location>
</feature>
<dbReference type="FunCoup" id="B3RTN9">
    <property type="interactions" value="1046"/>
</dbReference>
<evidence type="ECO:0000313" key="7">
    <source>
        <dbReference type="EMBL" id="EDV26164.1"/>
    </source>
</evidence>
<feature type="transmembrane region" description="Helical" evidence="5">
    <location>
        <begin position="128"/>
        <end position="150"/>
    </location>
</feature>
<evidence type="ECO:0000313" key="8">
    <source>
        <dbReference type="Proteomes" id="UP000009022"/>
    </source>
</evidence>
<dbReference type="PhylomeDB" id="B3RTN9"/>
<dbReference type="HOGENOM" id="CLU_002753_3_2_1"/>
<reference evidence="7 8" key="1">
    <citation type="journal article" date="2008" name="Nature">
        <title>The Trichoplax genome and the nature of placozoans.</title>
        <authorList>
            <person name="Srivastava M."/>
            <person name="Begovic E."/>
            <person name="Chapman J."/>
            <person name="Putnam N.H."/>
            <person name="Hellsten U."/>
            <person name="Kawashima T."/>
            <person name="Kuo A."/>
            <person name="Mitros T."/>
            <person name="Salamov A."/>
            <person name="Carpenter M.L."/>
            <person name="Signorovitch A.Y."/>
            <person name="Moreno M.A."/>
            <person name="Kamm K."/>
            <person name="Grimwood J."/>
            <person name="Schmutz J."/>
            <person name="Shapiro H."/>
            <person name="Grigoriev I.V."/>
            <person name="Buss L.W."/>
            <person name="Schierwater B."/>
            <person name="Dellaporta S.L."/>
            <person name="Rokhsar D.S."/>
        </authorList>
    </citation>
    <scope>NUCLEOTIDE SEQUENCE [LARGE SCALE GENOMIC DNA]</scope>
    <source>
        <strain evidence="7 8">Grell-BS-1999</strain>
    </source>
</reference>
<evidence type="ECO:0000256" key="4">
    <source>
        <dbReference type="ARBA" id="ARBA00023136"/>
    </source>
</evidence>
<evidence type="ECO:0000259" key="6">
    <source>
        <dbReference type="PROSITE" id="PS50261"/>
    </source>
</evidence>
<feature type="transmembrane region" description="Helical" evidence="5">
    <location>
        <begin position="42"/>
        <end position="61"/>
    </location>
</feature>
<dbReference type="Pfam" id="PF00002">
    <property type="entry name" value="7tm_2"/>
    <property type="match status" value="1"/>
</dbReference>
<keyword evidence="2 5" id="KW-0812">Transmembrane</keyword>
<evidence type="ECO:0000256" key="2">
    <source>
        <dbReference type="ARBA" id="ARBA00022692"/>
    </source>
</evidence>
<keyword evidence="3 5" id="KW-1133">Transmembrane helix</keyword>
<accession>B3RTN9</accession>
<feature type="domain" description="G-protein coupled receptors family 2 profile 2" evidence="6">
    <location>
        <begin position="1"/>
        <end position="180"/>
    </location>
</feature>
<dbReference type="InterPro" id="IPR017981">
    <property type="entry name" value="GPCR_2-like_7TM"/>
</dbReference>
<evidence type="ECO:0000256" key="5">
    <source>
        <dbReference type="SAM" id="Phobius"/>
    </source>
</evidence>
<dbReference type="AlphaFoldDB" id="B3RTN9"/>
<dbReference type="PROSITE" id="PS50261">
    <property type="entry name" value="G_PROTEIN_RECEP_F2_4"/>
    <property type="match status" value="1"/>
</dbReference>
<evidence type="ECO:0000256" key="1">
    <source>
        <dbReference type="ARBA" id="ARBA00004141"/>
    </source>
</evidence>
<keyword evidence="4 5" id="KW-0472">Membrane</keyword>
<dbReference type="GO" id="GO:0004930">
    <property type="term" value="F:G protein-coupled receptor activity"/>
    <property type="evidence" value="ECO:0007669"/>
    <property type="project" value="InterPro"/>
</dbReference>
<keyword evidence="8" id="KW-1185">Reference proteome</keyword>
<evidence type="ECO:0000256" key="3">
    <source>
        <dbReference type="ARBA" id="ARBA00022989"/>
    </source>
</evidence>
<name>B3RTN9_TRIAD</name>
<dbReference type="STRING" id="10228.B3RTN9"/>
<dbReference type="RefSeq" id="XP_002112197.1">
    <property type="nucleotide sequence ID" value="XM_002112161.1"/>
</dbReference>
<feature type="transmembrane region" description="Helical" evidence="5">
    <location>
        <begin position="6"/>
        <end position="30"/>
    </location>
</feature>
<dbReference type="Proteomes" id="UP000009022">
    <property type="component" value="Unassembled WGS sequence"/>
</dbReference>
<feature type="non-terminal residue" evidence="7">
    <location>
        <position position="1"/>
    </location>
</feature>
<dbReference type="KEGG" id="tad:TRIADDRAFT_24542"/>
<dbReference type="PANTHER" id="PTHR12011:SF347">
    <property type="entry name" value="FI21270P1-RELATED"/>
    <property type="match status" value="1"/>
</dbReference>
<dbReference type="GeneID" id="6753410"/>
<dbReference type="InterPro" id="IPR000832">
    <property type="entry name" value="GPCR_2_secretin-like"/>
</dbReference>
<dbReference type="Gene3D" id="1.20.1070.10">
    <property type="entry name" value="Rhodopsin 7-helix transmembrane proteins"/>
    <property type="match status" value="1"/>
</dbReference>
<dbReference type="PRINTS" id="PR00249">
    <property type="entry name" value="GPCRSECRETIN"/>
</dbReference>
<dbReference type="GO" id="GO:0005886">
    <property type="term" value="C:plasma membrane"/>
    <property type="evidence" value="ECO:0000318"/>
    <property type="project" value="GO_Central"/>
</dbReference>
<dbReference type="FunFam" id="1.20.1070.10:FF:000407">
    <property type="entry name" value="Adhesion G protein-coupled receptor D1"/>
    <property type="match status" value="1"/>
</dbReference>
<feature type="transmembrane region" description="Helical" evidence="5">
    <location>
        <begin position="156"/>
        <end position="179"/>
    </location>
</feature>
<organism evidence="7 8">
    <name type="scientific">Trichoplax adhaerens</name>
    <name type="common">Trichoplax reptans</name>
    <dbReference type="NCBI Taxonomy" id="10228"/>
    <lineage>
        <taxon>Eukaryota</taxon>
        <taxon>Metazoa</taxon>
        <taxon>Placozoa</taxon>
        <taxon>Uniplacotomia</taxon>
        <taxon>Trichoplacea</taxon>
        <taxon>Trichoplacidae</taxon>
        <taxon>Trichoplax</taxon>
    </lineage>
</organism>
<dbReference type="PANTHER" id="PTHR12011">
    <property type="entry name" value="ADHESION G-PROTEIN COUPLED RECEPTOR"/>
    <property type="match status" value="1"/>
</dbReference>
<proteinExistence type="predicted"/>
<sequence length="206" mass="23416">CKILAIALHMFLLSMFSWMLTEGIHLYLKVITVFNTNSKRKLYYIMGWGFPIITVSITVGIGFDKYGLNKLCWLSVSSGFIWAFTGPALFVILVNFLVMILVIRVTANKSGVYPASRQFYSVKKIKSIVKATIILLPILGLTWIFGIFSMDSHTVAFTYIFVILNGLQGCFFFSFHCLYNSEVCIMVIALDIPIPYKKIRHINITI</sequence>
<dbReference type="OMA" id="HINALYV"/>
<dbReference type="EMBL" id="DS985244">
    <property type="protein sequence ID" value="EDV26164.1"/>
    <property type="molecule type" value="Genomic_DNA"/>
</dbReference>
<dbReference type="GO" id="GO:0007166">
    <property type="term" value="P:cell surface receptor signaling pathway"/>
    <property type="evidence" value="ECO:0007669"/>
    <property type="project" value="InterPro"/>
</dbReference>
<protein>
    <recommendedName>
        <fullName evidence="6">G-protein coupled receptors family 2 profile 2 domain-containing protein</fullName>
    </recommendedName>
</protein>